<name>A0A1F7YZ42_9BACT</name>
<dbReference type="AlphaFoldDB" id="A0A1F7YZ42"/>
<keyword evidence="1" id="KW-0472">Membrane</keyword>
<feature type="transmembrane region" description="Helical" evidence="1">
    <location>
        <begin position="7"/>
        <end position="25"/>
    </location>
</feature>
<protein>
    <submittedName>
        <fullName evidence="2">Uncharacterized protein</fullName>
    </submittedName>
</protein>
<dbReference type="STRING" id="1802505.A3D01_02060"/>
<comment type="caution">
    <text evidence="2">The sequence shown here is derived from an EMBL/GenBank/DDBJ whole genome shotgun (WGS) entry which is preliminary data.</text>
</comment>
<keyword evidence="1" id="KW-0812">Transmembrane</keyword>
<dbReference type="Proteomes" id="UP000177169">
    <property type="component" value="Unassembled WGS sequence"/>
</dbReference>
<organism evidence="2 3">
    <name type="scientific">Candidatus Woesebacteria bacterium RIFCSPHIGHO2_02_FULL_39_13</name>
    <dbReference type="NCBI Taxonomy" id="1802505"/>
    <lineage>
        <taxon>Bacteria</taxon>
        <taxon>Candidatus Woeseibacteriota</taxon>
    </lineage>
</organism>
<keyword evidence="1" id="KW-1133">Transmembrane helix</keyword>
<evidence type="ECO:0000256" key="1">
    <source>
        <dbReference type="SAM" id="Phobius"/>
    </source>
</evidence>
<evidence type="ECO:0000313" key="3">
    <source>
        <dbReference type="Proteomes" id="UP000177169"/>
    </source>
</evidence>
<sequence>MSQKTLEYSYLGIFILLTLGAFWILDWLYGGIIAFAVFVPYGFSLVWVMGKLRKPYYEMMRKRFNK</sequence>
<gene>
    <name evidence="2" type="ORF">A3D01_02060</name>
</gene>
<feature type="transmembrane region" description="Helical" evidence="1">
    <location>
        <begin position="31"/>
        <end position="52"/>
    </location>
</feature>
<proteinExistence type="predicted"/>
<dbReference type="EMBL" id="MGGR01000035">
    <property type="protein sequence ID" value="OGM32149.1"/>
    <property type="molecule type" value="Genomic_DNA"/>
</dbReference>
<evidence type="ECO:0000313" key="2">
    <source>
        <dbReference type="EMBL" id="OGM32149.1"/>
    </source>
</evidence>
<accession>A0A1F7YZ42</accession>
<reference evidence="2 3" key="1">
    <citation type="journal article" date="2016" name="Nat. Commun.">
        <title>Thousands of microbial genomes shed light on interconnected biogeochemical processes in an aquifer system.</title>
        <authorList>
            <person name="Anantharaman K."/>
            <person name="Brown C.T."/>
            <person name="Hug L.A."/>
            <person name="Sharon I."/>
            <person name="Castelle C.J."/>
            <person name="Probst A.J."/>
            <person name="Thomas B.C."/>
            <person name="Singh A."/>
            <person name="Wilkins M.J."/>
            <person name="Karaoz U."/>
            <person name="Brodie E.L."/>
            <person name="Williams K.H."/>
            <person name="Hubbard S.S."/>
            <person name="Banfield J.F."/>
        </authorList>
    </citation>
    <scope>NUCLEOTIDE SEQUENCE [LARGE SCALE GENOMIC DNA]</scope>
</reference>